<dbReference type="Proteomes" id="UP000177583">
    <property type="component" value="Unassembled WGS sequence"/>
</dbReference>
<dbReference type="EMBL" id="MFNF01000038">
    <property type="protein sequence ID" value="OGH01189.1"/>
    <property type="molecule type" value="Genomic_DNA"/>
</dbReference>
<evidence type="ECO:0008006" key="4">
    <source>
        <dbReference type="Google" id="ProtNLM"/>
    </source>
</evidence>
<reference evidence="2 3" key="1">
    <citation type="journal article" date="2016" name="Nat. Commun.">
        <title>Thousands of microbial genomes shed light on interconnected biogeochemical processes in an aquifer system.</title>
        <authorList>
            <person name="Anantharaman K."/>
            <person name="Brown C.T."/>
            <person name="Hug L.A."/>
            <person name="Sharon I."/>
            <person name="Castelle C.J."/>
            <person name="Probst A.J."/>
            <person name="Thomas B.C."/>
            <person name="Singh A."/>
            <person name="Wilkins M.J."/>
            <person name="Karaoz U."/>
            <person name="Brodie E.L."/>
            <person name="Williams K.H."/>
            <person name="Hubbard S.S."/>
            <person name="Banfield J.F."/>
        </authorList>
    </citation>
    <scope>NUCLEOTIDE SEQUENCE [LARGE SCALE GENOMIC DNA]</scope>
</reference>
<proteinExistence type="predicted"/>
<evidence type="ECO:0000313" key="2">
    <source>
        <dbReference type="EMBL" id="OGH01189.1"/>
    </source>
</evidence>
<feature type="chain" id="PRO_5009524817" description="Porin domain-containing protein" evidence="1">
    <location>
        <begin position="23"/>
        <end position="347"/>
    </location>
</feature>
<organism evidence="2 3">
    <name type="scientific">Candidatus Lambdaproteobacteria bacterium RIFOXYD2_FULL_56_26</name>
    <dbReference type="NCBI Taxonomy" id="1817773"/>
    <lineage>
        <taxon>Bacteria</taxon>
        <taxon>Pseudomonadati</taxon>
        <taxon>Pseudomonadota</taxon>
        <taxon>Candidatus Lambdaproteobacteria</taxon>
    </lineage>
</organism>
<gene>
    <name evidence="2" type="ORF">A2557_01590</name>
</gene>
<sequence length="347" mass="37956">MTSKLMCRFVLSLALLTAPWTAALASEETTLTPTMWYSLAATHTTSTTSNLTASSKQSVNERKVESYGLAGFEATQKVGEYETKGVVAFEGYDGFLGLYQLYASLAKEGTIYKIGIFDPSDISLGFEYMPLKGEINFFGLLAIQDSYVGIEWENIGVSLIYGAKVAKHQVEDPSGDAADAVDQSTYGGYYRGDFDWLSLGADWVRIDHRIDLAKSPSAQALAEGNYYEQMTGLGLQFKADWASVALQNQQIRTHIDSKTTDQLETTSNVNLDLPLGKDQGLALSASQQSTRDDSANPTQLSRNEFGYAKSFGKLQVASMLFSQKSTDLDNPEELTQQGISMGVVLDF</sequence>
<protein>
    <recommendedName>
        <fullName evidence="4">Porin domain-containing protein</fullName>
    </recommendedName>
</protein>
<accession>A0A1F6GSX9</accession>
<evidence type="ECO:0000313" key="3">
    <source>
        <dbReference type="Proteomes" id="UP000177583"/>
    </source>
</evidence>
<comment type="caution">
    <text evidence="2">The sequence shown here is derived from an EMBL/GenBank/DDBJ whole genome shotgun (WGS) entry which is preliminary data.</text>
</comment>
<feature type="signal peptide" evidence="1">
    <location>
        <begin position="1"/>
        <end position="22"/>
    </location>
</feature>
<keyword evidence="1" id="KW-0732">Signal</keyword>
<dbReference type="AlphaFoldDB" id="A0A1F6GSX9"/>
<evidence type="ECO:0000256" key="1">
    <source>
        <dbReference type="SAM" id="SignalP"/>
    </source>
</evidence>
<name>A0A1F6GSX9_9PROT</name>